<organism evidence="8 9">
    <name type="scientific">Mycoplasma iguanae</name>
    <dbReference type="NCBI Taxonomy" id="292461"/>
    <lineage>
        <taxon>Bacteria</taxon>
        <taxon>Bacillati</taxon>
        <taxon>Mycoplasmatota</taxon>
        <taxon>Mollicutes</taxon>
        <taxon>Mycoplasmataceae</taxon>
        <taxon>Mycoplasma</taxon>
    </lineage>
</organism>
<accession>A0ABY5RBE5</accession>
<evidence type="ECO:0000313" key="9">
    <source>
        <dbReference type="Proteomes" id="UP001059252"/>
    </source>
</evidence>
<keyword evidence="4 6" id="KW-1133">Transmembrane helix</keyword>
<dbReference type="Pfam" id="PF06271">
    <property type="entry name" value="RDD"/>
    <property type="match status" value="1"/>
</dbReference>
<dbReference type="PANTHER" id="PTHR36115">
    <property type="entry name" value="PROLINE-RICH ANTIGEN HOMOLOG-RELATED"/>
    <property type="match status" value="1"/>
</dbReference>
<keyword evidence="2" id="KW-1003">Cell membrane</keyword>
<feature type="transmembrane region" description="Helical" evidence="6">
    <location>
        <begin position="42"/>
        <end position="65"/>
    </location>
</feature>
<comment type="subcellular location">
    <subcellularLocation>
        <location evidence="1">Cell membrane</location>
        <topology evidence="1">Multi-pass membrane protein</topology>
    </subcellularLocation>
</comment>
<dbReference type="InterPro" id="IPR010432">
    <property type="entry name" value="RDD"/>
</dbReference>
<feature type="transmembrane region" description="Helical" evidence="6">
    <location>
        <begin position="100"/>
        <end position="121"/>
    </location>
</feature>
<dbReference type="InterPro" id="IPR051791">
    <property type="entry name" value="Pra-immunoreactive"/>
</dbReference>
<feature type="domain" description="RDD" evidence="7">
    <location>
        <begin position="6"/>
        <end position="147"/>
    </location>
</feature>
<evidence type="ECO:0000256" key="1">
    <source>
        <dbReference type="ARBA" id="ARBA00004651"/>
    </source>
</evidence>
<evidence type="ECO:0000256" key="2">
    <source>
        <dbReference type="ARBA" id="ARBA00022475"/>
    </source>
</evidence>
<evidence type="ECO:0000256" key="6">
    <source>
        <dbReference type="SAM" id="Phobius"/>
    </source>
</evidence>
<feature type="transmembrane region" description="Helical" evidence="6">
    <location>
        <begin position="141"/>
        <end position="164"/>
    </location>
</feature>
<dbReference type="RefSeq" id="WP_258210846.1">
    <property type="nucleotide sequence ID" value="NZ_CP102734.1"/>
</dbReference>
<name>A0ABY5RBE5_9MOLU</name>
<reference evidence="8" key="1">
    <citation type="submission" date="2022-08" db="EMBL/GenBank/DDBJ databases">
        <title>Complete genome of Mycoplasma iguanae type strain 2327.</title>
        <authorList>
            <person name="Spergser J."/>
        </authorList>
    </citation>
    <scope>NUCLEOTIDE SEQUENCE</scope>
    <source>
        <strain evidence="8">2327</strain>
    </source>
</reference>
<keyword evidence="9" id="KW-1185">Reference proteome</keyword>
<gene>
    <name evidence="8" type="ORF">NV226_03025</name>
</gene>
<keyword evidence="5 6" id="KW-0472">Membrane</keyword>
<evidence type="ECO:0000256" key="3">
    <source>
        <dbReference type="ARBA" id="ARBA00022692"/>
    </source>
</evidence>
<dbReference type="PANTHER" id="PTHR36115:SF4">
    <property type="entry name" value="MEMBRANE PROTEIN"/>
    <property type="match status" value="1"/>
</dbReference>
<keyword evidence="3 6" id="KW-0812">Transmembrane</keyword>
<protein>
    <submittedName>
        <fullName evidence="8">RDD family protein</fullName>
    </submittedName>
</protein>
<evidence type="ECO:0000313" key="8">
    <source>
        <dbReference type="EMBL" id="UVD81672.1"/>
    </source>
</evidence>
<sequence>MIKNVLAGFWIRILAGIIDGITFLILGYTSSFIFQINNSLTILFYYLWILLLIIFVVLLFFIIPLTNKSRQTLGRWICRIEVKTIAGQIPTFKHIFKKEFMYSFLWIIAFILFIIFIQPALFMKIANESGTKITQNKNFTYVEIFLISIPSMFITMINFLQILLTMSLIRKNKKGWNDLFSETQTLYKYKYEEIETKYTLSSKLRHIDNYEIID</sequence>
<feature type="transmembrane region" description="Helical" evidence="6">
    <location>
        <begin position="9"/>
        <end position="36"/>
    </location>
</feature>
<evidence type="ECO:0000256" key="5">
    <source>
        <dbReference type="ARBA" id="ARBA00023136"/>
    </source>
</evidence>
<dbReference type="EMBL" id="CP102734">
    <property type="protein sequence ID" value="UVD81672.1"/>
    <property type="molecule type" value="Genomic_DNA"/>
</dbReference>
<proteinExistence type="predicted"/>
<evidence type="ECO:0000256" key="4">
    <source>
        <dbReference type="ARBA" id="ARBA00022989"/>
    </source>
</evidence>
<dbReference type="Proteomes" id="UP001059252">
    <property type="component" value="Chromosome"/>
</dbReference>
<evidence type="ECO:0000259" key="7">
    <source>
        <dbReference type="Pfam" id="PF06271"/>
    </source>
</evidence>